<evidence type="ECO:0000313" key="2">
    <source>
        <dbReference type="EMBL" id="OUC76420.1"/>
    </source>
</evidence>
<comment type="caution">
    <text evidence="2">The sequence shown here is derived from an EMBL/GenBank/DDBJ whole genome shotgun (WGS) entry which is preliminary data.</text>
</comment>
<dbReference type="Gene3D" id="3.40.50.720">
    <property type="entry name" value="NAD(P)-binding Rossmann-like Domain"/>
    <property type="match status" value="1"/>
</dbReference>
<dbReference type="STRING" id="417102.CA982_21920"/>
<reference evidence="2 3" key="1">
    <citation type="submission" date="2017-05" db="EMBL/GenBank/DDBJ databases">
        <title>Biotechnological potential of actinobacteria isolated from South African environments.</title>
        <authorList>
            <person name="Le Roes-Hill M."/>
            <person name="Prins A."/>
            <person name="Durrell K.A."/>
        </authorList>
    </citation>
    <scope>NUCLEOTIDE SEQUENCE [LARGE SCALE GENOMIC DNA]</scope>
    <source>
        <strain evidence="2">BS2</strain>
    </source>
</reference>
<protein>
    <submittedName>
        <fullName evidence="2">Oxidoreductase</fullName>
    </submittedName>
</protein>
<dbReference type="InterPro" id="IPR036291">
    <property type="entry name" value="NAD(P)-bd_dom_sf"/>
</dbReference>
<dbReference type="RefSeq" id="WP_086537301.1">
    <property type="nucleotide sequence ID" value="NZ_NGFO01000033.1"/>
</dbReference>
<dbReference type="PANTHER" id="PTHR43975">
    <property type="entry name" value="ZGC:101858"/>
    <property type="match status" value="1"/>
</dbReference>
<evidence type="ECO:0000313" key="3">
    <source>
        <dbReference type="Proteomes" id="UP000194632"/>
    </source>
</evidence>
<accession>A0A243Q632</accession>
<dbReference type="SUPFAM" id="SSF51735">
    <property type="entry name" value="NAD(P)-binding Rossmann-fold domains"/>
    <property type="match status" value="1"/>
</dbReference>
<dbReference type="InterPro" id="IPR002347">
    <property type="entry name" value="SDR_fam"/>
</dbReference>
<proteinExistence type="inferred from homology"/>
<dbReference type="Proteomes" id="UP000194632">
    <property type="component" value="Unassembled WGS sequence"/>
</dbReference>
<gene>
    <name evidence="2" type="ORF">CA982_21920</name>
</gene>
<dbReference type="EMBL" id="NGFO01000033">
    <property type="protein sequence ID" value="OUC76420.1"/>
    <property type="molecule type" value="Genomic_DNA"/>
</dbReference>
<keyword evidence="3" id="KW-1185">Reference proteome</keyword>
<dbReference type="PRINTS" id="PR00081">
    <property type="entry name" value="GDHRDH"/>
</dbReference>
<sequence length="275" mass="28598">MTRSTPATRTVVVTGAASGIGLALVERLLDREPGTRVIAIDIARCPDDRAHPLLTDLSDLEAVAALDLPDHIDALANVAGVPGTAPAETVLAVNTLGLRALTFRALERMSAGGAVVNVASIAAHRNTLAHDDIAGLLAVRDREELRAWLSRVQIDGPAAYDTSKRAVVDWTVALSASLQPRGIRALSVSPGPTDTPILSDFEQSMGAEAIARSASMVGRHGTAAESASVIDFLLGPDAAWVNGIDVPVEGGLTALRAAAIPLPLSRPRTRVDIAE</sequence>
<evidence type="ECO:0000256" key="1">
    <source>
        <dbReference type="RuleBase" id="RU000363"/>
    </source>
</evidence>
<name>A0A243Q632_9ACTN</name>
<dbReference type="PANTHER" id="PTHR43975:SF2">
    <property type="entry name" value="EG:BACR7A4.14 PROTEIN-RELATED"/>
    <property type="match status" value="1"/>
</dbReference>
<dbReference type="OrthoDB" id="9809287at2"/>
<comment type="similarity">
    <text evidence="1">Belongs to the short-chain dehydrogenases/reductases (SDR) family.</text>
</comment>
<dbReference type="PRINTS" id="PR00080">
    <property type="entry name" value="SDRFAMILY"/>
</dbReference>
<dbReference type="Pfam" id="PF13561">
    <property type="entry name" value="adh_short_C2"/>
    <property type="match status" value="1"/>
</dbReference>
<dbReference type="Pfam" id="PF00106">
    <property type="entry name" value="adh_short"/>
    <property type="match status" value="1"/>
</dbReference>
<organism evidence="2 3">
    <name type="scientific">Gordonia lacunae</name>
    <dbReference type="NCBI Taxonomy" id="417102"/>
    <lineage>
        <taxon>Bacteria</taxon>
        <taxon>Bacillati</taxon>
        <taxon>Actinomycetota</taxon>
        <taxon>Actinomycetes</taxon>
        <taxon>Mycobacteriales</taxon>
        <taxon>Gordoniaceae</taxon>
        <taxon>Gordonia</taxon>
    </lineage>
</organism>
<dbReference type="AlphaFoldDB" id="A0A243Q632"/>